<dbReference type="Proteomes" id="UP000774326">
    <property type="component" value="Unassembled WGS sequence"/>
</dbReference>
<dbReference type="EMBL" id="JAEUBG010001919">
    <property type="protein sequence ID" value="KAH3685555.1"/>
    <property type="molecule type" value="Genomic_DNA"/>
</dbReference>
<keyword evidence="3" id="KW-1185">Reference proteome</keyword>
<feature type="region of interest" description="Disordered" evidence="1">
    <location>
        <begin position="1"/>
        <end position="22"/>
    </location>
</feature>
<reference evidence="2" key="1">
    <citation type="journal article" date="2021" name="Open Biol.">
        <title>Shared evolutionary footprints suggest mitochondrial oxidative damage underlies multiple complex I losses in fungi.</title>
        <authorList>
            <person name="Schikora-Tamarit M.A."/>
            <person name="Marcet-Houben M."/>
            <person name="Nosek J."/>
            <person name="Gabaldon T."/>
        </authorList>
    </citation>
    <scope>NUCLEOTIDE SEQUENCE</scope>
    <source>
        <strain evidence="2">CBS2887</strain>
    </source>
</reference>
<proteinExistence type="predicted"/>
<sequence>MIPRQSHNNRPTLNTTKSHYDRLTTQHDQTLSELKEQQKSSLKDIDHLSGFIASSEHSLNNSRATTSELSPESLHDLKVREDKVTDLKLLKQSLIDQHGRLQRAMEDTKAVNED</sequence>
<accession>A0A9P8Q9S2</accession>
<evidence type="ECO:0000313" key="3">
    <source>
        <dbReference type="Proteomes" id="UP000774326"/>
    </source>
</evidence>
<reference evidence="2" key="2">
    <citation type="submission" date="2021-01" db="EMBL/GenBank/DDBJ databases">
        <authorList>
            <person name="Schikora-Tamarit M.A."/>
        </authorList>
    </citation>
    <scope>NUCLEOTIDE SEQUENCE</scope>
    <source>
        <strain evidence="2">CBS2887</strain>
    </source>
</reference>
<protein>
    <submittedName>
        <fullName evidence="2">Uncharacterized protein</fullName>
    </submittedName>
</protein>
<dbReference type="AlphaFoldDB" id="A0A9P8Q9S2"/>
<feature type="compositionally biased region" description="Polar residues" evidence="1">
    <location>
        <begin position="55"/>
        <end position="70"/>
    </location>
</feature>
<evidence type="ECO:0000313" key="2">
    <source>
        <dbReference type="EMBL" id="KAH3685555.1"/>
    </source>
</evidence>
<organism evidence="2 3">
    <name type="scientific">Wickerhamomyces pijperi</name>
    <name type="common">Yeast</name>
    <name type="synonym">Pichia pijperi</name>
    <dbReference type="NCBI Taxonomy" id="599730"/>
    <lineage>
        <taxon>Eukaryota</taxon>
        <taxon>Fungi</taxon>
        <taxon>Dikarya</taxon>
        <taxon>Ascomycota</taxon>
        <taxon>Saccharomycotina</taxon>
        <taxon>Saccharomycetes</taxon>
        <taxon>Phaffomycetales</taxon>
        <taxon>Wickerhamomycetaceae</taxon>
        <taxon>Wickerhamomyces</taxon>
    </lineage>
</organism>
<feature type="compositionally biased region" description="Polar residues" evidence="1">
    <location>
        <begin position="1"/>
        <end position="17"/>
    </location>
</feature>
<feature type="region of interest" description="Disordered" evidence="1">
    <location>
        <begin position="53"/>
        <end position="74"/>
    </location>
</feature>
<gene>
    <name evidence="2" type="ORF">WICPIJ_003481</name>
</gene>
<name>A0A9P8Q9S2_WICPI</name>
<evidence type="ECO:0000256" key="1">
    <source>
        <dbReference type="SAM" id="MobiDB-lite"/>
    </source>
</evidence>
<comment type="caution">
    <text evidence="2">The sequence shown here is derived from an EMBL/GenBank/DDBJ whole genome shotgun (WGS) entry which is preliminary data.</text>
</comment>